<feature type="transmembrane region" description="Helical" evidence="1">
    <location>
        <begin position="143"/>
        <end position="167"/>
    </location>
</feature>
<keyword evidence="1" id="KW-0812">Transmembrane</keyword>
<keyword evidence="1" id="KW-0472">Membrane</keyword>
<dbReference type="Pfam" id="PF06161">
    <property type="entry name" value="DUF975"/>
    <property type="match status" value="1"/>
</dbReference>
<proteinExistence type="predicted"/>
<keyword evidence="3" id="KW-1185">Reference proteome</keyword>
<keyword evidence="1" id="KW-1133">Transmembrane helix</keyword>
<gene>
    <name evidence="2" type="ORF">NCTC10138_01444</name>
</gene>
<dbReference type="InterPro" id="IPR010380">
    <property type="entry name" value="DUF975"/>
</dbReference>
<feature type="transmembrane region" description="Helical" evidence="1">
    <location>
        <begin position="76"/>
        <end position="103"/>
    </location>
</feature>
<dbReference type="Proteomes" id="UP000289841">
    <property type="component" value="Chromosome"/>
</dbReference>
<reference evidence="2 3" key="1">
    <citation type="submission" date="2019-01" db="EMBL/GenBank/DDBJ databases">
        <authorList>
            <consortium name="Pathogen Informatics"/>
        </authorList>
    </citation>
    <scope>NUCLEOTIDE SEQUENCE [LARGE SCALE GENOMIC DNA]</scope>
    <source>
        <strain evidence="2 3">NCTC10138</strain>
    </source>
</reference>
<dbReference type="PANTHER" id="PTHR40076">
    <property type="entry name" value="MEMBRANE PROTEIN-RELATED"/>
    <property type="match status" value="1"/>
</dbReference>
<dbReference type="RefSeq" id="WP_035375507.1">
    <property type="nucleotide sequence ID" value="NZ_LR215048.1"/>
</dbReference>
<organism evidence="2 3">
    <name type="scientific">Haploplasma axanthum</name>
    <name type="common">Acholeplasma axanthum</name>
    <dbReference type="NCBI Taxonomy" id="29552"/>
    <lineage>
        <taxon>Bacteria</taxon>
        <taxon>Bacillati</taxon>
        <taxon>Mycoplasmatota</taxon>
        <taxon>Mollicutes</taxon>
        <taxon>Acholeplasmatales</taxon>
        <taxon>Acholeplasmataceae</taxon>
        <taxon>Haploplasma</taxon>
    </lineage>
</organism>
<name>A0A449BF16_HAPAX</name>
<evidence type="ECO:0000313" key="2">
    <source>
        <dbReference type="EMBL" id="VEU81053.1"/>
    </source>
</evidence>
<dbReference type="PANTHER" id="PTHR40076:SF1">
    <property type="entry name" value="MEMBRANE PROTEIN"/>
    <property type="match status" value="1"/>
</dbReference>
<protein>
    <submittedName>
        <fullName evidence="2">Predicted integral membrane protein</fullName>
    </submittedName>
</protein>
<evidence type="ECO:0000313" key="3">
    <source>
        <dbReference type="Proteomes" id="UP000289841"/>
    </source>
</evidence>
<dbReference type="EMBL" id="LR215048">
    <property type="protein sequence ID" value="VEU81053.1"/>
    <property type="molecule type" value="Genomic_DNA"/>
</dbReference>
<dbReference type="KEGG" id="aaxa:NCTC10138_01444"/>
<accession>A0A449BF16</accession>
<dbReference type="STRING" id="1278311.GCA_000428705_00135"/>
<feature type="transmembrane region" description="Helical" evidence="1">
    <location>
        <begin position="20"/>
        <end position="43"/>
    </location>
</feature>
<sequence length="191" mass="22137">MESRDYKKQAWEMLRTNYWYILLVIVISFVIIGISSFVFWLFAGPLFVGVAGFVLKSYRNEKPDLVELFVPFQNKFLLSFVSFVLKRVFIFLWALLFIIPGIIKALAYSMTELIIADSNEELTATEAIQKSQELMHGNKMKLFMLYLSFIGWYILGIITLGVGLIFLQPYVEAAKVAFYLDIKDQDIEIIE</sequence>
<dbReference type="AlphaFoldDB" id="A0A449BF16"/>
<evidence type="ECO:0000256" key="1">
    <source>
        <dbReference type="SAM" id="Phobius"/>
    </source>
</evidence>
<dbReference type="OrthoDB" id="9784844at2"/>